<dbReference type="Proteomes" id="UP001239111">
    <property type="component" value="Chromosome 1"/>
</dbReference>
<proteinExistence type="predicted"/>
<accession>A0ACC2PFR9</accession>
<gene>
    <name evidence="1" type="ORF">QAD02_017690</name>
</gene>
<evidence type="ECO:0000313" key="1">
    <source>
        <dbReference type="EMBL" id="KAJ8681898.1"/>
    </source>
</evidence>
<evidence type="ECO:0000313" key="2">
    <source>
        <dbReference type="Proteomes" id="UP001239111"/>
    </source>
</evidence>
<organism evidence="1 2">
    <name type="scientific">Eretmocerus hayati</name>
    <dbReference type="NCBI Taxonomy" id="131215"/>
    <lineage>
        <taxon>Eukaryota</taxon>
        <taxon>Metazoa</taxon>
        <taxon>Ecdysozoa</taxon>
        <taxon>Arthropoda</taxon>
        <taxon>Hexapoda</taxon>
        <taxon>Insecta</taxon>
        <taxon>Pterygota</taxon>
        <taxon>Neoptera</taxon>
        <taxon>Endopterygota</taxon>
        <taxon>Hymenoptera</taxon>
        <taxon>Apocrita</taxon>
        <taxon>Proctotrupomorpha</taxon>
        <taxon>Chalcidoidea</taxon>
        <taxon>Aphelinidae</taxon>
        <taxon>Aphelininae</taxon>
        <taxon>Eretmocerus</taxon>
    </lineage>
</organism>
<comment type="caution">
    <text evidence="1">The sequence shown here is derived from an EMBL/GenBank/DDBJ whole genome shotgun (WGS) entry which is preliminary data.</text>
</comment>
<dbReference type="EMBL" id="CM056741">
    <property type="protein sequence ID" value="KAJ8681898.1"/>
    <property type="molecule type" value="Genomic_DNA"/>
</dbReference>
<reference evidence="1" key="1">
    <citation type="submission" date="2023-04" db="EMBL/GenBank/DDBJ databases">
        <title>A chromosome-level genome assembly of the parasitoid wasp Eretmocerus hayati.</title>
        <authorList>
            <person name="Zhong Y."/>
            <person name="Liu S."/>
            <person name="Liu Y."/>
        </authorList>
    </citation>
    <scope>NUCLEOTIDE SEQUENCE</scope>
    <source>
        <strain evidence="1">ZJU_SS_LIU_2023</strain>
    </source>
</reference>
<keyword evidence="2" id="KW-1185">Reference proteome</keyword>
<name>A0ACC2PFR9_9HYME</name>
<protein>
    <submittedName>
        <fullName evidence="1">Uncharacterized protein</fullName>
    </submittedName>
</protein>
<sequence length="530" mass="61078">MEDKYFAGIMASSSESLKAQEERRVQHLSHHKLFFDNEKNTNKENVDPKTERMTGLMAVKPVGRSTRLKSDSMIYDGSLRNMELQDLNISPNLSTMSKVKDVSLADKDETQFRKTKFSVYDDNVKVQKRLDVHKSILNKSSEKLPKVPDKVAPLKGLSIRESNKAPLAQKLERDDQRILKKYENVLKPSLSPNSSSSSQMNLVPIKKVHKNSKRTPRSVYDCLSLELAYNINYMDEYVRFQILINEKKRLSSNFLMKSVTANQRRLIVKYLISAAAYHKYPSFILYQAVKIFDFYIDVKEVDMIELQPSALAALWIALKRDLTLDDVPEASEIMKLARGPSFKENKKPLVEYEKAILMALKFEISFADPFSMLALYTIMIEEVRELDSIKVQQLYYCGSYLIDLSLLNDKMLNITAVHLAAISAEITLVLNMEAEKKRNDSWSYWRKKLFEANPILEKYRLSDGKMNCLRNQLMRTVILSKDSETDFHVVHKKYSKQRYGPVSSLIVSKVSTQIVSKSSDLKDPLQPMIF</sequence>